<dbReference type="EMBL" id="CABVLZ010000005">
    <property type="protein sequence ID" value="VVU95535.1"/>
    <property type="molecule type" value="Genomic_DNA"/>
</dbReference>
<dbReference type="InterPro" id="IPR026992">
    <property type="entry name" value="DIOX_N"/>
</dbReference>
<dbReference type="GO" id="GO:0016491">
    <property type="term" value="F:oxidoreductase activity"/>
    <property type="evidence" value="ECO:0007669"/>
    <property type="project" value="UniProtKB-KW"/>
</dbReference>
<dbReference type="SUPFAM" id="SSF51197">
    <property type="entry name" value="Clavaminate synthase-like"/>
    <property type="match status" value="1"/>
</dbReference>
<dbReference type="InterPro" id="IPR044861">
    <property type="entry name" value="IPNS-like_FE2OG_OXY"/>
</dbReference>
<proteinExistence type="inferred from homology"/>
<name>A0A5E8CM20_9ZZZZ</name>
<keyword evidence="2" id="KW-0479">Metal-binding</keyword>
<dbReference type="InterPro" id="IPR027443">
    <property type="entry name" value="IPNS-like_sf"/>
</dbReference>
<dbReference type="PANTHER" id="PTHR10209:SF881">
    <property type="entry name" value="FI07970P-RELATED"/>
    <property type="match status" value="1"/>
</dbReference>
<dbReference type="Pfam" id="PF14226">
    <property type="entry name" value="DIOX_N"/>
    <property type="match status" value="1"/>
</dbReference>
<accession>A0A5E8CM20</accession>
<keyword evidence="4" id="KW-0408">Iron</keyword>
<keyword evidence="3" id="KW-0560">Oxidoreductase</keyword>
<evidence type="ECO:0000256" key="4">
    <source>
        <dbReference type="ARBA" id="ARBA00023004"/>
    </source>
</evidence>
<dbReference type="AlphaFoldDB" id="A0A5E8CM20"/>
<comment type="similarity">
    <text evidence="1">Belongs to the iron/ascorbate-dependent oxidoreductase family.</text>
</comment>
<dbReference type="InterPro" id="IPR005123">
    <property type="entry name" value="Oxoglu/Fe-dep_dioxygenase_dom"/>
</dbReference>
<evidence type="ECO:0000256" key="1">
    <source>
        <dbReference type="ARBA" id="ARBA00008056"/>
    </source>
</evidence>
<dbReference type="Gene3D" id="2.60.120.330">
    <property type="entry name" value="B-lactam Antibiotic, Isopenicillin N Synthase, Chain"/>
    <property type="match status" value="1"/>
</dbReference>
<dbReference type="PRINTS" id="PR00682">
    <property type="entry name" value="IPNSYNTHASE"/>
</dbReference>
<evidence type="ECO:0000256" key="2">
    <source>
        <dbReference type="ARBA" id="ARBA00022723"/>
    </source>
</evidence>
<dbReference type="GO" id="GO:0046872">
    <property type="term" value="F:metal ion binding"/>
    <property type="evidence" value="ECO:0007669"/>
    <property type="project" value="UniProtKB-KW"/>
</dbReference>
<protein>
    <submittedName>
        <fullName evidence="6">2OG-Fe(II) oxygenase superfamily</fullName>
    </submittedName>
</protein>
<evidence type="ECO:0000313" key="6">
    <source>
        <dbReference type="EMBL" id="VVU95535.1"/>
    </source>
</evidence>
<evidence type="ECO:0000259" key="5">
    <source>
        <dbReference type="PROSITE" id="PS51471"/>
    </source>
</evidence>
<dbReference type="PANTHER" id="PTHR10209">
    <property type="entry name" value="OXIDOREDUCTASE, 2OG-FE II OXYGENASE FAMILY PROTEIN"/>
    <property type="match status" value="1"/>
</dbReference>
<organism evidence="6">
    <name type="scientific">seawater metagenome</name>
    <dbReference type="NCBI Taxonomy" id="1561972"/>
    <lineage>
        <taxon>unclassified sequences</taxon>
        <taxon>metagenomes</taxon>
        <taxon>ecological metagenomes</taxon>
    </lineage>
</organism>
<reference evidence="6" key="1">
    <citation type="submission" date="2019-09" db="EMBL/GenBank/DDBJ databases">
        <authorList>
            <person name="Needham M D."/>
        </authorList>
    </citation>
    <scope>NUCLEOTIDE SEQUENCE</scope>
</reference>
<feature type="domain" description="Fe2OG dioxygenase" evidence="5">
    <location>
        <begin position="168"/>
        <end position="277"/>
    </location>
</feature>
<dbReference type="Pfam" id="PF03171">
    <property type="entry name" value="2OG-FeII_Oxy"/>
    <property type="match status" value="1"/>
</dbReference>
<gene>
    <name evidence="6" type="ORF">CPAV1605_1286</name>
</gene>
<sequence length="318" mass="37265">MNENTINLKPIDLKLEEKEVISLIMEQLEKLGFLYVKNIDGYDEEEMFAACKAFHNIPEKEKKKLYWKSHNSSNSNIYRGMAPFLDNDESHKEIFDMGLPLSEISESEKKYPLYEDTPFPKGNSFYKGLELYYHEQFQNRLNLGFKIIRYIAEGMGKEKNYFDNLFSDSLSTFRTIYYKPRSQSTVKQDLLSQEELKLTTPEHTDSGFITILSTFGFPGLEILVDGKYKSIKPEKDSLLINLGTCLSKMTNNKLKATKHRVMDIGVERFSNPFFFDPNFSAKIPKDIYQPKSEKIQYGFYLIDKMKKEYGEWKNFKII</sequence>
<evidence type="ECO:0000256" key="3">
    <source>
        <dbReference type="ARBA" id="ARBA00023002"/>
    </source>
</evidence>
<dbReference type="PROSITE" id="PS51471">
    <property type="entry name" value="FE2OG_OXY"/>
    <property type="match status" value="1"/>
</dbReference>